<keyword evidence="4" id="KW-0449">Lipoprotein</keyword>
<evidence type="ECO:0000313" key="4">
    <source>
        <dbReference type="EMBL" id="KAI1707223.1"/>
    </source>
</evidence>
<organism evidence="4 5">
    <name type="scientific">Ditylenchus destructor</name>
    <dbReference type="NCBI Taxonomy" id="166010"/>
    <lineage>
        <taxon>Eukaryota</taxon>
        <taxon>Metazoa</taxon>
        <taxon>Ecdysozoa</taxon>
        <taxon>Nematoda</taxon>
        <taxon>Chromadorea</taxon>
        <taxon>Rhabditida</taxon>
        <taxon>Tylenchina</taxon>
        <taxon>Tylenchomorpha</taxon>
        <taxon>Sphaerularioidea</taxon>
        <taxon>Anguinidae</taxon>
        <taxon>Anguininae</taxon>
        <taxon>Ditylenchus</taxon>
    </lineage>
</organism>
<name>A0AAD4MY17_9BILA</name>
<dbReference type="InterPro" id="IPR007110">
    <property type="entry name" value="Ig-like_dom"/>
</dbReference>
<dbReference type="Proteomes" id="UP001201812">
    <property type="component" value="Unassembled WGS sequence"/>
</dbReference>
<dbReference type="EMBL" id="JAKKPZ010000042">
    <property type="protein sequence ID" value="KAI1707223.1"/>
    <property type="molecule type" value="Genomic_DNA"/>
</dbReference>
<gene>
    <name evidence="4" type="ORF">DdX_12602</name>
</gene>
<accession>A0AAD4MY17</accession>
<dbReference type="SUPFAM" id="SSF57424">
    <property type="entry name" value="LDL receptor-like module"/>
    <property type="match status" value="1"/>
</dbReference>
<keyword evidence="5" id="KW-1185">Reference proteome</keyword>
<evidence type="ECO:0000256" key="1">
    <source>
        <dbReference type="ARBA" id="ARBA00023157"/>
    </source>
</evidence>
<evidence type="ECO:0000256" key="2">
    <source>
        <dbReference type="PROSITE-ProRule" id="PRU00124"/>
    </source>
</evidence>
<evidence type="ECO:0000259" key="3">
    <source>
        <dbReference type="PROSITE" id="PS50835"/>
    </source>
</evidence>
<dbReference type="Gene3D" id="4.10.400.10">
    <property type="entry name" value="Low-density Lipoprotein Receptor"/>
    <property type="match status" value="1"/>
</dbReference>
<dbReference type="SUPFAM" id="SSF48726">
    <property type="entry name" value="Immunoglobulin"/>
    <property type="match status" value="1"/>
</dbReference>
<dbReference type="InterPro" id="IPR013783">
    <property type="entry name" value="Ig-like_fold"/>
</dbReference>
<feature type="domain" description="Ig-like" evidence="3">
    <location>
        <begin position="150"/>
        <end position="258"/>
    </location>
</feature>
<dbReference type="Gene3D" id="2.60.40.10">
    <property type="entry name" value="Immunoglobulins"/>
    <property type="match status" value="1"/>
</dbReference>
<keyword evidence="1" id="KW-1015">Disulfide bond</keyword>
<comment type="caution">
    <text evidence="4">The sequence shown here is derived from an EMBL/GenBank/DDBJ whole genome shotgun (WGS) entry which is preliminary data.</text>
</comment>
<comment type="caution">
    <text evidence="2">Lacks conserved residue(s) required for the propagation of feature annotation.</text>
</comment>
<evidence type="ECO:0000313" key="5">
    <source>
        <dbReference type="Proteomes" id="UP001201812"/>
    </source>
</evidence>
<dbReference type="PROSITE" id="PS50835">
    <property type="entry name" value="IG_LIKE"/>
    <property type="match status" value="1"/>
</dbReference>
<proteinExistence type="predicted"/>
<dbReference type="Pfam" id="PF00057">
    <property type="entry name" value="Ldl_recept_a"/>
    <property type="match status" value="1"/>
</dbReference>
<keyword evidence="4" id="KW-0675">Receptor</keyword>
<dbReference type="AlphaFoldDB" id="A0AAD4MY17"/>
<reference evidence="4" key="1">
    <citation type="submission" date="2022-01" db="EMBL/GenBank/DDBJ databases">
        <title>Genome Sequence Resource for Two Populations of Ditylenchus destructor, the Migratory Endoparasitic Phytonematode.</title>
        <authorList>
            <person name="Zhang H."/>
            <person name="Lin R."/>
            <person name="Xie B."/>
        </authorList>
    </citation>
    <scope>NUCLEOTIDE SEQUENCE</scope>
    <source>
        <strain evidence="4">BazhouSP</strain>
    </source>
</reference>
<dbReference type="CDD" id="cd00112">
    <property type="entry name" value="LDLa"/>
    <property type="match status" value="1"/>
</dbReference>
<protein>
    <submittedName>
        <fullName evidence="4">Low-density lipoprotein receptor domain class A domain-containing protein</fullName>
    </submittedName>
</protein>
<dbReference type="InterPro" id="IPR002172">
    <property type="entry name" value="LDrepeatLR_classA_rpt"/>
</dbReference>
<dbReference type="PROSITE" id="PS50068">
    <property type="entry name" value="LDLRA_2"/>
    <property type="match status" value="1"/>
</dbReference>
<dbReference type="SMART" id="SM00192">
    <property type="entry name" value="LDLa"/>
    <property type="match status" value="1"/>
</dbReference>
<dbReference type="InterPro" id="IPR036179">
    <property type="entry name" value="Ig-like_dom_sf"/>
</dbReference>
<sequence>MSMDLTETTVRFYCAARGKKVEVFFTRAIYDNYDRHLGNATEEDMTRSEIEQIFDKEFVNSSKCISAKRLTVPFVNAENAGLYHCYAGKRYDGIFVLSVQQKFKLKLERSGGMCHMGSEWACANGRQCISINQTCDQKSDCEDESDEKFPKERSITDEYGFDGNNSVHFYCAARGKDIQVFFSRRGHNAKERLLGNATEEDMTFSEIKQISGKSFMNSSKCITAKRLTIPFTNAESAGAYTCYAKNSYDVTSATMRLKLERSGGTCHSESEWSCADERQCIAKSQLCDGRRTRQRSIDIMNRTDLTYSSRVQCRVSNLQTRMIHSFDRVETALDKALICPL</sequence>
<dbReference type="InterPro" id="IPR036055">
    <property type="entry name" value="LDL_receptor-like_sf"/>
</dbReference>